<accession>A0ABU9S2A8</accession>
<keyword evidence="5 8" id="KW-0378">Hydrolase</keyword>
<evidence type="ECO:0000256" key="5">
    <source>
        <dbReference type="ARBA" id="ARBA00022801"/>
    </source>
</evidence>
<evidence type="ECO:0000313" key="8">
    <source>
        <dbReference type="EMBL" id="MEM5425948.1"/>
    </source>
</evidence>
<dbReference type="InterPro" id="IPR023214">
    <property type="entry name" value="HAD_sf"/>
</dbReference>
<dbReference type="NCBIfam" id="TIGR01662">
    <property type="entry name" value="HAD-SF-IIIA"/>
    <property type="match status" value="1"/>
</dbReference>
<comment type="caution">
    <text evidence="8">The sequence shown here is derived from an EMBL/GenBank/DDBJ whole genome shotgun (WGS) entry which is preliminary data.</text>
</comment>
<reference evidence="8 9" key="1">
    <citation type="submission" date="2024-01" db="EMBL/GenBank/DDBJ databases">
        <title>The diversity of rhizobia nodulating Mimosa spp. in eleven states of Brazil covering several biomes is determined by host plant, location, and edaphic factors.</title>
        <authorList>
            <person name="Rouws L."/>
            <person name="Barauna A."/>
            <person name="Beukes C."/>
            <person name="De Faria S.M."/>
            <person name="Gross E."/>
            <person name="Dos Reis Junior F.B."/>
            <person name="Simon M."/>
            <person name="Maluk M."/>
            <person name="Odee D.W."/>
            <person name="Kenicer G."/>
            <person name="Young J.P.W."/>
            <person name="Reis V.M."/>
            <person name="Zilli J."/>
            <person name="James E.K."/>
        </authorList>
    </citation>
    <scope>NUCLEOTIDE SEQUENCE [LARGE SCALE GENOMIC DNA]</scope>
    <source>
        <strain evidence="8 9">JPY167</strain>
    </source>
</reference>
<keyword evidence="9" id="KW-1185">Reference proteome</keyword>
<dbReference type="Proteomes" id="UP001489897">
    <property type="component" value="Unassembled WGS sequence"/>
</dbReference>
<dbReference type="RefSeq" id="WP_342949750.1">
    <property type="nucleotide sequence ID" value="NZ_JAYMRV010000013.1"/>
</dbReference>
<dbReference type="Gene3D" id="3.40.50.1000">
    <property type="entry name" value="HAD superfamily/HAD-like"/>
    <property type="match status" value="1"/>
</dbReference>
<protein>
    <recommendedName>
        <fullName evidence="7">D,D-heptose 1,7-bisphosphate phosphatase</fullName>
    </recommendedName>
</protein>
<comment type="similarity">
    <text evidence="2">Belongs to the GmhB family.</text>
</comment>
<dbReference type="SUPFAM" id="SSF56784">
    <property type="entry name" value="HAD-like"/>
    <property type="match status" value="1"/>
</dbReference>
<dbReference type="InterPro" id="IPR006549">
    <property type="entry name" value="HAD-SF_hydro_IIIA"/>
</dbReference>
<keyword evidence="6" id="KW-0119">Carbohydrate metabolism</keyword>
<organism evidence="8 9">
    <name type="scientific">Paraburkholderia ferrariae</name>
    <dbReference type="NCBI Taxonomy" id="386056"/>
    <lineage>
        <taxon>Bacteria</taxon>
        <taxon>Pseudomonadati</taxon>
        <taxon>Pseudomonadota</taxon>
        <taxon>Betaproteobacteria</taxon>
        <taxon>Burkholderiales</taxon>
        <taxon>Burkholderiaceae</taxon>
        <taxon>Paraburkholderia</taxon>
    </lineage>
</organism>
<evidence type="ECO:0000256" key="2">
    <source>
        <dbReference type="ARBA" id="ARBA00005628"/>
    </source>
</evidence>
<dbReference type="PANTHER" id="PTHR42891:SF1">
    <property type="entry name" value="D-GLYCERO-BETA-D-MANNO-HEPTOSE-1,7-BISPHOSPHATE 7-PHOSPHATASE"/>
    <property type="match status" value="1"/>
</dbReference>
<dbReference type="NCBIfam" id="TIGR01656">
    <property type="entry name" value="Histidinol-ppas"/>
    <property type="match status" value="1"/>
</dbReference>
<name>A0ABU9S2A8_9BURK</name>
<dbReference type="PANTHER" id="PTHR42891">
    <property type="entry name" value="D-GLYCERO-BETA-D-MANNO-HEPTOSE-1,7-BISPHOSPHATE 7-PHOSPHATASE"/>
    <property type="match status" value="1"/>
</dbReference>
<gene>
    <name evidence="8" type="ORF">VSR73_33465</name>
</gene>
<comment type="subcellular location">
    <subcellularLocation>
        <location evidence="1">Cytoplasm</location>
    </subcellularLocation>
</comment>
<evidence type="ECO:0000313" key="9">
    <source>
        <dbReference type="Proteomes" id="UP001489897"/>
    </source>
</evidence>
<keyword evidence="3" id="KW-0963">Cytoplasm</keyword>
<sequence>MLNRTTGPRGLLATRPAVFLDKDGTLLEDVPYNVEPSRMRFAPGAAQALTLLARTPLPLFVVSNQRGVALGRFAHAALGDVEAQLRRMFAGCGATLQAAYWCPHDPLGHVAPYACNCTCRKPAPGMLLRASREHGIDLARSWMVGDILDDVEAGNRAGCRAILADCGNETEWQSAPARLPYAIVADLHEAAQVIVERYEHERRVRAATRHGAQEEALR</sequence>
<evidence type="ECO:0000256" key="4">
    <source>
        <dbReference type="ARBA" id="ARBA00022723"/>
    </source>
</evidence>
<evidence type="ECO:0000256" key="1">
    <source>
        <dbReference type="ARBA" id="ARBA00004496"/>
    </source>
</evidence>
<evidence type="ECO:0000256" key="3">
    <source>
        <dbReference type="ARBA" id="ARBA00022490"/>
    </source>
</evidence>
<dbReference type="InterPro" id="IPR004446">
    <property type="entry name" value="Heptose_bisP_phosphatase"/>
</dbReference>
<dbReference type="EMBL" id="JAYMRV010000013">
    <property type="protein sequence ID" value="MEM5425948.1"/>
    <property type="molecule type" value="Genomic_DNA"/>
</dbReference>
<keyword evidence="4" id="KW-0479">Metal-binding</keyword>
<dbReference type="InterPro" id="IPR006543">
    <property type="entry name" value="Histidinol-phos"/>
</dbReference>
<evidence type="ECO:0000256" key="6">
    <source>
        <dbReference type="ARBA" id="ARBA00023277"/>
    </source>
</evidence>
<proteinExistence type="inferred from homology"/>
<dbReference type="GO" id="GO:0016787">
    <property type="term" value="F:hydrolase activity"/>
    <property type="evidence" value="ECO:0007669"/>
    <property type="project" value="UniProtKB-KW"/>
</dbReference>
<dbReference type="Pfam" id="PF13242">
    <property type="entry name" value="Hydrolase_like"/>
    <property type="match status" value="1"/>
</dbReference>
<dbReference type="InterPro" id="IPR036412">
    <property type="entry name" value="HAD-like_sf"/>
</dbReference>
<evidence type="ECO:0000256" key="7">
    <source>
        <dbReference type="ARBA" id="ARBA00031828"/>
    </source>
</evidence>